<dbReference type="GO" id="GO:0006635">
    <property type="term" value="P:fatty acid beta-oxidation"/>
    <property type="evidence" value="ECO:0007669"/>
    <property type="project" value="TreeGrafter"/>
</dbReference>
<dbReference type="InterPro" id="IPR014748">
    <property type="entry name" value="Enoyl-CoA_hydra_C"/>
</dbReference>
<dbReference type="Pfam" id="PF00378">
    <property type="entry name" value="ECH_1"/>
    <property type="match status" value="1"/>
</dbReference>
<comment type="caution">
    <text evidence="3">The sequence shown here is derived from an EMBL/GenBank/DDBJ whole genome shotgun (WGS) entry which is preliminary data.</text>
</comment>
<dbReference type="InterPro" id="IPR001753">
    <property type="entry name" value="Enoyl-CoA_hydra/iso"/>
</dbReference>
<evidence type="ECO:0000256" key="1">
    <source>
        <dbReference type="ARBA" id="ARBA00005254"/>
    </source>
</evidence>
<proteinExistence type="inferred from homology"/>
<dbReference type="InterPro" id="IPR029045">
    <property type="entry name" value="ClpP/crotonase-like_dom_sf"/>
</dbReference>
<dbReference type="GO" id="GO:0016853">
    <property type="term" value="F:isomerase activity"/>
    <property type="evidence" value="ECO:0007669"/>
    <property type="project" value="UniProtKB-KW"/>
</dbReference>
<dbReference type="PANTHER" id="PTHR11941:SF54">
    <property type="entry name" value="ENOYL-COA HYDRATASE, MITOCHONDRIAL"/>
    <property type="match status" value="1"/>
</dbReference>
<name>A0A7V6A391_9BACT</name>
<dbReference type="GO" id="GO:0016829">
    <property type="term" value="F:lyase activity"/>
    <property type="evidence" value="ECO:0007669"/>
    <property type="project" value="UniProtKB-KW"/>
</dbReference>
<dbReference type="CDD" id="cd06558">
    <property type="entry name" value="crotonase-like"/>
    <property type="match status" value="1"/>
</dbReference>
<evidence type="ECO:0000313" key="3">
    <source>
        <dbReference type="EMBL" id="HHS29397.1"/>
    </source>
</evidence>
<evidence type="ECO:0000256" key="2">
    <source>
        <dbReference type="ARBA" id="ARBA00023239"/>
    </source>
</evidence>
<keyword evidence="3" id="KW-0413">Isomerase</keyword>
<comment type="similarity">
    <text evidence="1">Belongs to the enoyl-CoA hydratase/isomerase family.</text>
</comment>
<dbReference type="Gene3D" id="1.10.12.10">
    <property type="entry name" value="Lyase 2-enoyl-coa Hydratase, Chain A, domain 2"/>
    <property type="match status" value="1"/>
</dbReference>
<dbReference type="EMBL" id="DTGR01000109">
    <property type="protein sequence ID" value="HHS29397.1"/>
    <property type="molecule type" value="Genomic_DNA"/>
</dbReference>
<dbReference type="AlphaFoldDB" id="A0A7V6A391"/>
<dbReference type="Gene3D" id="3.90.226.10">
    <property type="entry name" value="2-enoyl-CoA Hydratase, Chain A, domain 1"/>
    <property type="match status" value="1"/>
</dbReference>
<keyword evidence="2" id="KW-0456">Lyase</keyword>
<organism evidence="3">
    <name type="scientific">Desulfobacca acetoxidans</name>
    <dbReference type="NCBI Taxonomy" id="60893"/>
    <lineage>
        <taxon>Bacteria</taxon>
        <taxon>Pseudomonadati</taxon>
        <taxon>Thermodesulfobacteriota</taxon>
        <taxon>Desulfobaccia</taxon>
        <taxon>Desulfobaccales</taxon>
        <taxon>Desulfobaccaceae</taxon>
        <taxon>Desulfobacca</taxon>
    </lineage>
</organism>
<gene>
    <name evidence="3" type="ORF">ENV52_06815</name>
</gene>
<protein>
    <submittedName>
        <fullName evidence="3">Enoyl-CoA hydratase/isomerase family protein</fullName>
    </submittedName>
</protein>
<sequence length="259" mass="27978">MSENDAVLVEKLEHIGIITLNRPEAMNTFNVPLARGLNDALWDMENDPAMRVVVIDANGKHFSTGISLDEFKGKTAKEYREFIHLMDEHNHTIARMKKPVIASVKGYALANGAGLSFACDLTVAAEDAKFGTTAINVGLICLGPAAPLARLVGRKKALEMVLTGDIISAAEAERLGLVNKVVPGDKLEEATMELAGKLAAKSPLALQAGKKGIYGMQDVPYHQAIDALSDQFASLCCTEDASEGVRAFLEKRKPTWCER</sequence>
<dbReference type="PANTHER" id="PTHR11941">
    <property type="entry name" value="ENOYL-COA HYDRATASE-RELATED"/>
    <property type="match status" value="1"/>
</dbReference>
<accession>A0A7V6A391</accession>
<dbReference type="SUPFAM" id="SSF52096">
    <property type="entry name" value="ClpP/crotonase"/>
    <property type="match status" value="1"/>
</dbReference>
<reference evidence="3" key="1">
    <citation type="journal article" date="2020" name="mSystems">
        <title>Genome- and Community-Level Interaction Insights into Carbon Utilization and Element Cycling Functions of Hydrothermarchaeota in Hydrothermal Sediment.</title>
        <authorList>
            <person name="Zhou Z."/>
            <person name="Liu Y."/>
            <person name="Xu W."/>
            <person name="Pan J."/>
            <person name="Luo Z.H."/>
            <person name="Li M."/>
        </authorList>
    </citation>
    <scope>NUCLEOTIDE SEQUENCE [LARGE SCALE GENOMIC DNA]</scope>
    <source>
        <strain evidence="3">SpSt-767</strain>
    </source>
</reference>